<organism evidence="3">
    <name type="scientific">Brassica oleracea</name>
    <name type="common">Wild cabbage</name>
    <dbReference type="NCBI Taxonomy" id="3712"/>
    <lineage>
        <taxon>Eukaryota</taxon>
        <taxon>Viridiplantae</taxon>
        <taxon>Streptophyta</taxon>
        <taxon>Embryophyta</taxon>
        <taxon>Tracheophyta</taxon>
        <taxon>Spermatophyta</taxon>
        <taxon>Magnoliopsida</taxon>
        <taxon>eudicotyledons</taxon>
        <taxon>Gunneridae</taxon>
        <taxon>Pentapetalae</taxon>
        <taxon>rosids</taxon>
        <taxon>malvids</taxon>
        <taxon>Brassicales</taxon>
        <taxon>Brassicaceae</taxon>
        <taxon>Brassiceae</taxon>
        <taxon>Brassica</taxon>
    </lineage>
</organism>
<protein>
    <recommendedName>
        <fullName evidence="4">Reverse transcriptase zinc-binding domain-containing protein</fullName>
    </recommendedName>
</protein>
<dbReference type="Pfam" id="PF13456">
    <property type="entry name" value="RVT_3"/>
    <property type="match status" value="1"/>
</dbReference>
<dbReference type="GO" id="GO:0003676">
    <property type="term" value="F:nucleic acid binding"/>
    <property type="evidence" value="ECO:0007669"/>
    <property type="project" value="InterPro"/>
</dbReference>
<sequence length="673" mass="75911">MNCLNSYGDASGQKINLVKSSIIFGAKVSADAKRAVKETLGIDKEGGDGTYLGLPECFSGSKRQLLSFLRRKLQGRLNGWFAKSLSQGGKEILIKSICLALPIYAMSCFRLPKDTCARLRSALTEFWWSNGNNRKKIAWVAWQKLCKSKDQGGLGFKDLEKFNQALLAKQAARVLNNPDSLMAQVLKHRYFKNSSFLDSGVGSRPSFAWRSIIHGRELLQQGLLKKIGSGSDTVVWWDRWILDSIPRVPDYRQGSVVDLTLRVEDLLIPGTGVWNQELVFRTFTRKDAEIIMKIKPEISHTNSVVWGLSRNGSYTSKSGYALLEIIEEINTSQVEIIPPVEKKLWSTLWKTKTTPKLRHFLWRILSGALAVKERLRSRGIQLNITCSSCNNGVEDIGHVLFHCPFAQEVWALSSIPMPPSGAWSRSIFLNLHHLINCGKRKSQAPETGQVFPWILWHIWKARNAFCFEHTRLYPAVILDKALVEAEVWRELQVPTLQRTSQVVVAQAIRNWKKPPTDWVKCNFASSWVNSTSVCSGAWIVRDGYGKAIFHSRRSFPCLPNPLEADLCSLLWTLEDMANMRVDKVIFESSSPYLREAFRLNSSPGTNPMVSRITQLFHGFSELCTELVFDESNKVASFIANSVTRDQRLQSYIGSGGPSWLQTLISQKSGFDSS</sequence>
<evidence type="ECO:0000313" key="3">
    <source>
        <dbReference type="EMBL" id="VDD37257.1"/>
    </source>
</evidence>
<feature type="domain" description="Reverse transcriptase zinc-binding" evidence="2">
    <location>
        <begin position="315"/>
        <end position="410"/>
    </location>
</feature>
<evidence type="ECO:0000259" key="1">
    <source>
        <dbReference type="Pfam" id="PF13456"/>
    </source>
</evidence>
<reference evidence="3" key="1">
    <citation type="submission" date="2018-11" db="EMBL/GenBank/DDBJ databases">
        <authorList>
            <consortium name="Genoscope - CEA"/>
            <person name="William W."/>
        </authorList>
    </citation>
    <scope>NUCLEOTIDE SEQUENCE</scope>
</reference>
<evidence type="ECO:0008006" key="4">
    <source>
        <dbReference type="Google" id="ProtNLM"/>
    </source>
</evidence>
<dbReference type="InterPro" id="IPR026960">
    <property type="entry name" value="RVT-Znf"/>
</dbReference>
<dbReference type="Pfam" id="PF13966">
    <property type="entry name" value="zf-RVT"/>
    <property type="match status" value="1"/>
</dbReference>
<feature type="domain" description="RNase H type-1" evidence="1">
    <location>
        <begin position="522"/>
        <end position="641"/>
    </location>
</feature>
<dbReference type="CDD" id="cd06222">
    <property type="entry name" value="RNase_H_like"/>
    <property type="match status" value="1"/>
</dbReference>
<dbReference type="InterPro" id="IPR044730">
    <property type="entry name" value="RNase_H-like_dom_plant"/>
</dbReference>
<dbReference type="GO" id="GO:0004523">
    <property type="term" value="F:RNA-DNA hybrid ribonuclease activity"/>
    <property type="evidence" value="ECO:0007669"/>
    <property type="project" value="InterPro"/>
</dbReference>
<dbReference type="InterPro" id="IPR002156">
    <property type="entry name" value="RNaseH_domain"/>
</dbReference>
<evidence type="ECO:0000259" key="2">
    <source>
        <dbReference type="Pfam" id="PF13966"/>
    </source>
</evidence>
<dbReference type="EMBL" id="LR031876">
    <property type="protein sequence ID" value="VDD37257.1"/>
    <property type="molecule type" value="Genomic_DNA"/>
</dbReference>
<accession>A0A3P6DZQ5</accession>
<dbReference type="PANTHER" id="PTHR33116">
    <property type="entry name" value="REVERSE TRANSCRIPTASE ZINC-BINDING DOMAIN-CONTAINING PROTEIN-RELATED-RELATED"/>
    <property type="match status" value="1"/>
</dbReference>
<proteinExistence type="predicted"/>
<dbReference type="PANTHER" id="PTHR33116:SF86">
    <property type="entry name" value="REVERSE TRANSCRIPTASE DOMAIN-CONTAINING PROTEIN"/>
    <property type="match status" value="1"/>
</dbReference>
<name>A0A3P6DZQ5_BRAOL</name>
<gene>
    <name evidence="3" type="ORF">BOLC7T42817H</name>
</gene>
<dbReference type="AlphaFoldDB" id="A0A3P6DZQ5"/>